<dbReference type="EMBL" id="CP007448">
    <property type="protein sequence ID" value="AHM75434.1"/>
    <property type="molecule type" value="Genomic_DNA"/>
</dbReference>
<gene>
    <name evidence="1" type="ORF">LC20_04181</name>
</gene>
<dbReference type="Proteomes" id="UP000230961">
    <property type="component" value="Chromosome"/>
</dbReference>
<dbReference type="KEGG" id="yel:LC20_04181"/>
<sequence>MTETALHRTRLHTLRYKVFSVLVFYKTPRQPAPWLGLCGNSPTEKIEKNFSIFQFLDHVVLWECQQHIEK</sequence>
<organism evidence="1 2">
    <name type="scientific">Yersinia enterocolitica LC20</name>
    <dbReference type="NCBI Taxonomy" id="1443113"/>
    <lineage>
        <taxon>Bacteria</taxon>
        <taxon>Pseudomonadati</taxon>
        <taxon>Pseudomonadota</taxon>
        <taxon>Gammaproteobacteria</taxon>
        <taxon>Enterobacterales</taxon>
        <taxon>Yersiniaceae</taxon>
        <taxon>Yersinia</taxon>
    </lineage>
</organism>
<dbReference type="AlphaFoldDB" id="A0A7U4GHF4"/>
<reference evidence="1 2" key="1">
    <citation type="submission" date="2017-11" db="EMBL/GenBank/DDBJ databases">
        <title>The complete genome sequence and comparative genome analysis of Yersinia enterocolitica strain LC20.</title>
        <authorList>
            <person name="Shi G."/>
            <person name="Su M."/>
            <person name="Liang J."/>
            <person name="Gu W."/>
            <person name="Xiao Y."/>
            <person name="Zhang Z."/>
            <person name="Qiu H."/>
            <person name="Duan R."/>
            <person name="Zhang Z."/>
            <person name="Li Y."/>
            <person name="Zhang X."/>
            <person name="Ling Y."/>
            <person name="Song L."/>
            <person name="Chen M."/>
            <person name="Zhao Y."/>
            <person name="Wu J."/>
            <person name="Jing H."/>
            <person name="Xiao J."/>
            <person name="Wang X."/>
        </authorList>
    </citation>
    <scope>NUCLEOTIDE SEQUENCE [LARGE SCALE GENOMIC DNA]</scope>
    <source>
        <strain evidence="1 2">LC20</strain>
    </source>
</reference>
<evidence type="ECO:0000313" key="1">
    <source>
        <dbReference type="EMBL" id="AHM75434.1"/>
    </source>
</evidence>
<accession>A0A7U4GHF4</accession>
<name>A0A7U4GHF4_YEREN</name>
<protein>
    <submittedName>
        <fullName evidence="1">Uncharacterized protein</fullName>
    </submittedName>
</protein>
<proteinExistence type="predicted"/>
<evidence type="ECO:0000313" key="2">
    <source>
        <dbReference type="Proteomes" id="UP000230961"/>
    </source>
</evidence>